<organism evidence="21 22">
    <name type="scientific">Platanthera zijinensis</name>
    <dbReference type="NCBI Taxonomy" id="2320716"/>
    <lineage>
        <taxon>Eukaryota</taxon>
        <taxon>Viridiplantae</taxon>
        <taxon>Streptophyta</taxon>
        <taxon>Embryophyta</taxon>
        <taxon>Tracheophyta</taxon>
        <taxon>Spermatophyta</taxon>
        <taxon>Magnoliopsida</taxon>
        <taxon>Liliopsida</taxon>
        <taxon>Asparagales</taxon>
        <taxon>Orchidaceae</taxon>
        <taxon>Orchidoideae</taxon>
        <taxon>Orchideae</taxon>
        <taxon>Orchidinae</taxon>
        <taxon>Platanthera</taxon>
    </lineage>
</organism>
<dbReference type="GO" id="GO:0008270">
    <property type="term" value="F:zinc ion binding"/>
    <property type="evidence" value="ECO:0007669"/>
    <property type="project" value="UniProtKB-KW"/>
</dbReference>
<dbReference type="CDD" id="cd09274">
    <property type="entry name" value="RNase_HI_RT_Ty3"/>
    <property type="match status" value="1"/>
</dbReference>
<evidence type="ECO:0000256" key="17">
    <source>
        <dbReference type="SAM" id="MobiDB-lite"/>
    </source>
</evidence>
<keyword evidence="4" id="KW-0548">Nucleotidyltransferase</keyword>
<keyword evidence="9" id="KW-0378">Hydrolase</keyword>
<keyword evidence="15" id="KW-0233">DNA recombination</keyword>
<evidence type="ECO:0000256" key="16">
    <source>
        <dbReference type="PROSITE-ProRule" id="PRU00047"/>
    </source>
</evidence>
<evidence type="ECO:0000256" key="15">
    <source>
        <dbReference type="ARBA" id="ARBA00023172"/>
    </source>
</evidence>
<dbReference type="EC" id="2.7.7.49" evidence="1"/>
<evidence type="ECO:0000259" key="20">
    <source>
        <dbReference type="PROSITE" id="PS50994"/>
    </source>
</evidence>
<dbReference type="SUPFAM" id="SSF57756">
    <property type="entry name" value="Retrovirus zinc finger-like domains"/>
    <property type="match status" value="1"/>
</dbReference>
<dbReference type="PANTHER" id="PTHR37984:SF5">
    <property type="entry name" value="PROTEIN NYNRIN-LIKE"/>
    <property type="match status" value="1"/>
</dbReference>
<keyword evidence="16" id="KW-0863">Zinc-finger</keyword>
<evidence type="ECO:0000256" key="9">
    <source>
        <dbReference type="ARBA" id="ARBA00022801"/>
    </source>
</evidence>
<dbReference type="SUPFAM" id="SSF50630">
    <property type="entry name" value="Acid proteases"/>
    <property type="match status" value="1"/>
</dbReference>
<reference evidence="21 22" key="1">
    <citation type="journal article" date="2022" name="Nat. Plants">
        <title>Genomes of leafy and leafless Platanthera orchids illuminate the evolution of mycoheterotrophy.</title>
        <authorList>
            <person name="Li M.H."/>
            <person name="Liu K.W."/>
            <person name="Li Z."/>
            <person name="Lu H.C."/>
            <person name="Ye Q.L."/>
            <person name="Zhang D."/>
            <person name="Wang J.Y."/>
            <person name="Li Y.F."/>
            <person name="Zhong Z.M."/>
            <person name="Liu X."/>
            <person name="Yu X."/>
            <person name="Liu D.K."/>
            <person name="Tu X.D."/>
            <person name="Liu B."/>
            <person name="Hao Y."/>
            <person name="Liao X.Y."/>
            <person name="Jiang Y.T."/>
            <person name="Sun W.H."/>
            <person name="Chen J."/>
            <person name="Chen Y.Q."/>
            <person name="Ai Y."/>
            <person name="Zhai J.W."/>
            <person name="Wu S.S."/>
            <person name="Zhou Z."/>
            <person name="Hsiao Y.Y."/>
            <person name="Wu W.L."/>
            <person name="Chen Y.Y."/>
            <person name="Lin Y.F."/>
            <person name="Hsu J.L."/>
            <person name="Li C.Y."/>
            <person name="Wang Z.W."/>
            <person name="Zhao X."/>
            <person name="Zhong W.Y."/>
            <person name="Ma X.K."/>
            <person name="Ma L."/>
            <person name="Huang J."/>
            <person name="Chen G.Z."/>
            <person name="Huang M.Z."/>
            <person name="Huang L."/>
            <person name="Peng D.H."/>
            <person name="Luo Y.B."/>
            <person name="Zou S.Q."/>
            <person name="Chen S.P."/>
            <person name="Lan S."/>
            <person name="Tsai W.C."/>
            <person name="Van de Peer Y."/>
            <person name="Liu Z.J."/>
        </authorList>
    </citation>
    <scope>NUCLEOTIDE SEQUENCE [LARGE SCALE GENOMIC DNA]</scope>
    <source>
        <strain evidence="21">Lor287</strain>
    </source>
</reference>
<dbReference type="InterPro" id="IPR012337">
    <property type="entry name" value="RNaseH-like_sf"/>
</dbReference>
<dbReference type="GO" id="GO:0015074">
    <property type="term" value="P:DNA integration"/>
    <property type="evidence" value="ECO:0007669"/>
    <property type="project" value="UniProtKB-KW"/>
</dbReference>
<dbReference type="InterPro" id="IPR041373">
    <property type="entry name" value="RT_RNaseH"/>
</dbReference>
<dbReference type="InterPro" id="IPR050951">
    <property type="entry name" value="Retrovirus_Pol_polyprotein"/>
</dbReference>
<dbReference type="InterPro" id="IPR000477">
    <property type="entry name" value="RT_dom"/>
</dbReference>
<dbReference type="InterPro" id="IPR043128">
    <property type="entry name" value="Rev_trsase/Diguanyl_cyclase"/>
</dbReference>
<dbReference type="Gene3D" id="3.10.10.10">
    <property type="entry name" value="HIV Type 1 Reverse Transcriptase, subunit A, domain 1"/>
    <property type="match status" value="1"/>
</dbReference>
<evidence type="ECO:0000313" key="21">
    <source>
        <dbReference type="EMBL" id="KAK8936204.1"/>
    </source>
</evidence>
<evidence type="ECO:0000256" key="2">
    <source>
        <dbReference type="ARBA" id="ARBA00022670"/>
    </source>
</evidence>
<sequence length="1600" mass="183803">MEEQPRRSARLEIGQSSTGVQTAGTPPAQPTPQGGVQQTPTVAPPPPAPTPFLHSEMGQTLTAILDAFRAQQVPAPQPNPGANWLSIFRGLSPPSYLGTESAVRTEEWLDIMYEMLTGIRCPWEEKVALVVSCLESHAKRWWKTLLDTTFADREVTEISWEEFRTALLEHFVPQSARDELEERFLQLKQGTRTVVEYHREFDHLARYADSYQLDEAGYTKRFYKGLREDLREALLFVSDGPISRILEMAKRIEADWHTTRGRKRPTEDQGRGARNDQRRGRITDGREGRKTEDQPRQEIRREPREPVVLAPQPLQMREAPRPGGMAFPPPECYNCHQIGHIRRNCPMRGAPLSAPQDAPHAQQFGGRGRGRGRGFQGADRRQQREQIYALDLAQPRNPEQVITGIVFISGKPAYTLFDTGASHSFVSETFIEGLEGVERFTGLMVRIRLPDGSELFTSAHCNMEAEIGGRIFEAPATIIKMPIFDLILGMTWLNWNHAQIDCTSKRVTVRHGDSYLVIEGIKSIPPLILSSVQAVKAHLQGEEVYEVIFEMTETKVSTSDIPVVRDFADVFPEKLPGLPPHREQDFRIQLVPGAKPAARAPYRMAPKELTEFRSQLQELVEAGFVRPSSSPWGAPVLFVKKKDGTLRLCIDYRALNRLTVRNTYPLPRIDELFDQLEGAHFFSKLDLRSGYYQLRIQEEDIPKTAFSSRYGLYEFTVMPFGLTNAPSAFMSLMNQVFKEYLDIFVIVFIDDILIYSRTEEEHTQHLTLTLKKLREHKLYAKISKCQFWLKEVTFLGHIISGAGLAVDPAKIQAVRDWPQLKTATDIRSFLGLAGYYRKFVEGFSRIALPLTSLTRKEVPFTWTPRCEEAFQELKGRLTSAPILTLPSGKEGFQVYTDASYQGMGAVLMQNGHVIAYASRQLKKHEQNYPIHDLEMGAVIFALKVWRHYLYGVHCDIYSDHKNLKYVDTQKELNIRQRRWVEFLADYQYEMHYHPGKANVVADALSRKTTNAGIGTPLMALELIQMFDKMQVSLVSEDHPELYREYLSSLIATDDIRKQVKDGQRQDTQLEPIFRSLEAGTAGDYTLRDDLVCFRGRVYIPEGGQIREDIMMEAHCSRYSVHPGITKMTADLKKTMFWPGMKKDITYFVTRCKACQLVKAECRNPAGLLQPLPVPEWKFDDIAMDFIHGLPRSRTGNDSIWVIIDRLTKVARFIPIRKDDSVGVLVRKFVEQFVRYHGVPKSIVSDRDGRFTSREWRSVQTYLGTRLTFSTAFHPQTDGQTERTNRTLEDLLRLCVLDRGEPWEKLLPLIEFSYNNSYQSSIKMAPYEALYGRKCRTPLSWIQDEDPKALGSEFVEDTEAQVRLIRDRMLEAESRQAKYYDARHRQVEFQIGDQVFLKIRPMHGVTRVRGQRKKLSPRYMGPYRIQERIGPLAYRLELPPELASLHDVFHISSLRRALLHPEQQVTTTDGPIASDRSVHLEPVRIDDKGVRVLRHKRVPLVKVLWRNHGREEHTWEPQDLMRQRYPELFIQLHRTPLTHFHHLPEGAKQPPRSFKNSATTTMVSRRSSRIKARVQVLPHLSLHAVDLRIVRDKVWARMSPN</sequence>
<dbReference type="PANTHER" id="PTHR37984">
    <property type="entry name" value="PROTEIN CBG26694"/>
    <property type="match status" value="1"/>
</dbReference>
<feature type="compositionally biased region" description="Basic and acidic residues" evidence="17">
    <location>
        <begin position="257"/>
        <end position="305"/>
    </location>
</feature>
<feature type="domain" description="Integrase catalytic" evidence="20">
    <location>
        <begin position="1168"/>
        <end position="1333"/>
    </location>
</feature>
<dbReference type="InterPro" id="IPR036875">
    <property type="entry name" value="Znf_CCHC_sf"/>
</dbReference>
<dbReference type="GO" id="GO:0006508">
    <property type="term" value="P:proteolysis"/>
    <property type="evidence" value="ECO:0007669"/>
    <property type="project" value="UniProtKB-KW"/>
</dbReference>
<dbReference type="FunFam" id="3.30.420.10:FF:000032">
    <property type="entry name" value="Retrovirus-related Pol polyprotein from transposon 297-like Protein"/>
    <property type="match status" value="1"/>
</dbReference>
<dbReference type="Pfam" id="PF03732">
    <property type="entry name" value="Retrotrans_gag"/>
    <property type="match status" value="1"/>
</dbReference>
<evidence type="ECO:0000313" key="22">
    <source>
        <dbReference type="Proteomes" id="UP001418222"/>
    </source>
</evidence>
<evidence type="ECO:0000256" key="12">
    <source>
        <dbReference type="ARBA" id="ARBA00022918"/>
    </source>
</evidence>
<dbReference type="Pfam" id="PF08284">
    <property type="entry name" value="RVP_2"/>
    <property type="match status" value="1"/>
</dbReference>
<dbReference type="InterPro" id="IPR056924">
    <property type="entry name" value="SH3_Tf2-1"/>
</dbReference>
<dbReference type="InterPro" id="IPR001878">
    <property type="entry name" value="Znf_CCHC"/>
</dbReference>
<keyword evidence="3" id="KW-0808">Transferase</keyword>
<keyword evidence="22" id="KW-1185">Reference proteome</keyword>
<evidence type="ECO:0000256" key="3">
    <source>
        <dbReference type="ARBA" id="ARBA00022679"/>
    </source>
</evidence>
<dbReference type="InterPro" id="IPR021109">
    <property type="entry name" value="Peptidase_aspartic_dom_sf"/>
</dbReference>
<dbReference type="SUPFAM" id="SSF56672">
    <property type="entry name" value="DNA/RNA polymerases"/>
    <property type="match status" value="1"/>
</dbReference>
<gene>
    <name evidence="21" type="ORF">KSP39_PZI013092</name>
</gene>
<evidence type="ECO:0000259" key="19">
    <source>
        <dbReference type="PROSITE" id="PS50878"/>
    </source>
</evidence>
<evidence type="ECO:0000256" key="7">
    <source>
        <dbReference type="ARBA" id="ARBA00022750"/>
    </source>
</evidence>
<dbReference type="Proteomes" id="UP001418222">
    <property type="component" value="Unassembled WGS sequence"/>
</dbReference>
<dbReference type="SMART" id="SM00343">
    <property type="entry name" value="ZnF_C2HC"/>
    <property type="match status" value="1"/>
</dbReference>
<dbReference type="Gene3D" id="4.10.60.10">
    <property type="entry name" value="Zinc finger, CCHC-type"/>
    <property type="match status" value="1"/>
</dbReference>
<dbReference type="GO" id="GO:0004190">
    <property type="term" value="F:aspartic-type endopeptidase activity"/>
    <property type="evidence" value="ECO:0007669"/>
    <property type="project" value="UniProtKB-KW"/>
</dbReference>
<evidence type="ECO:0000256" key="13">
    <source>
        <dbReference type="ARBA" id="ARBA00022932"/>
    </source>
</evidence>
<dbReference type="Pfam" id="PF24626">
    <property type="entry name" value="SH3_Tf2-1"/>
    <property type="match status" value="1"/>
</dbReference>
<dbReference type="Pfam" id="PF00078">
    <property type="entry name" value="RVT_1"/>
    <property type="match status" value="1"/>
</dbReference>
<proteinExistence type="predicted"/>
<feature type="region of interest" description="Disordered" evidence="17">
    <location>
        <begin position="1"/>
        <end position="54"/>
    </location>
</feature>
<dbReference type="GO" id="GO:0003887">
    <property type="term" value="F:DNA-directed DNA polymerase activity"/>
    <property type="evidence" value="ECO:0007669"/>
    <property type="project" value="UniProtKB-KW"/>
</dbReference>
<feature type="region of interest" description="Disordered" evidence="17">
    <location>
        <begin position="257"/>
        <end position="320"/>
    </location>
</feature>
<keyword evidence="14" id="KW-0238">DNA-binding</keyword>
<feature type="compositionally biased region" description="Basic and acidic residues" evidence="17">
    <location>
        <begin position="1"/>
        <end position="10"/>
    </location>
</feature>
<keyword evidence="7" id="KW-0064">Aspartyl protease</keyword>
<dbReference type="CDD" id="cd01647">
    <property type="entry name" value="RT_LTR"/>
    <property type="match status" value="1"/>
</dbReference>
<keyword evidence="12" id="KW-0695">RNA-directed DNA polymerase</keyword>
<keyword evidence="5" id="KW-0540">Nuclease</keyword>
<comment type="caution">
    <text evidence="21">The sequence shown here is derived from an EMBL/GenBank/DDBJ whole genome shotgun (WGS) entry which is preliminary data.</text>
</comment>
<keyword evidence="8" id="KW-0255">Endonuclease</keyword>
<evidence type="ECO:0000256" key="4">
    <source>
        <dbReference type="ARBA" id="ARBA00022695"/>
    </source>
</evidence>
<dbReference type="SUPFAM" id="SSF53098">
    <property type="entry name" value="Ribonuclease H-like"/>
    <property type="match status" value="1"/>
</dbReference>
<evidence type="ECO:0000256" key="10">
    <source>
        <dbReference type="ARBA" id="ARBA00022842"/>
    </source>
</evidence>
<name>A0AAP0BDD3_9ASPA</name>
<dbReference type="Pfam" id="PF17917">
    <property type="entry name" value="RT_RNaseH"/>
    <property type="match status" value="1"/>
</dbReference>
<keyword evidence="13" id="KW-0239">DNA-directed DNA polymerase</keyword>
<accession>A0AAP0BDD3</accession>
<evidence type="ECO:0000259" key="18">
    <source>
        <dbReference type="PROSITE" id="PS50158"/>
    </source>
</evidence>
<dbReference type="InterPro" id="IPR001584">
    <property type="entry name" value="Integrase_cat-core"/>
</dbReference>
<dbReference type="Gene3D" id="3.30.420.10">
    <property type="entry name" value="Ribonuclease H-like superfamily/Ribonuclease H"/>
    <property type="match status" value="1"/>
</dbReference>
<dbReference type="GO" id="GO:0004519">
    <property type="term" value="F:endonuclease activity"/>
    <property type="evidence" value="ECO:0007669"/>
    <property type="project" value="UniProtKB-KW"/>
</dbReference>
<keyword evidence="16" id="KW-0862">Zinc</keyword>
<dbReference type="InterPro" id="IPR005162">
    <property type="entry name" value="Retrotrans_gag_dom"/>
</dbReference>
<dbReference type="Pfam" id="PF00098">
    <property type="entry name" value="zf-CCHC"/>
    <property type="match status" value="1"/>
</dbReference>
<dbReference type="PROSITE" id="PS50878">
    <property type="entry name" value="RT_POL"/>
    <property type="match status" value="1"/>
</dbReference>
<dbReference type="InterPro" id="IPR041588">
    <property type="entry name" value="Integrase_H2C2"/>
</dbReference>
<feature type="compositionally biased region" description="Low complexity" evidence="17">
    <location>
        <begin position="20"/>
        <end position="41"/>
    </location>
</feature>
<feature type="region of interest" description="Disordered" evidence="17">
    <location>
        <begin position="351"/>
        <end position="381"/>
    </location>
</feature>
<dbReference type="FunFam" id="3.30.70.270:FF:000020">
    <property type="entry name" value="Transposon Tf2-6 polyprotein-like Protein"/>
    <property type="match status" value="1"/>
</dbReference>
<dbReference type="GO" id="GO:0006310">
    <property type="term" value="P:DNA recombination"/>
    <property type="evidence" value="ECO:0007669"/>
    <property type="project" value="UniProtKB-KW"/>
</dbReference>
<evidence type="ECO:0000256" key="14">
    <source>
        <dbReference type="ARBA" id="ARBA00023125"/>
    </source>
</evidence>
<dbReference type="InterPro" id="IPR043502">
    <property type="entry name" value="DNA/RNA_pol_sf"/>
</dbReference>
<evidence type="ECO:0000256" key="5">
    <source>
        <dbReference type="ARBA" id="ARBA00022722"/>
    </source>
</evidence>
<dbReference type="GO" id="GO:0003964">
    <property type="term" value="F:RNA-directed DNA polymerase activity"/>
    <property type="evidence" value="ECO:0007669"/>
    <property type="project" value="UniProtKB-KW"/>
</dbReference>
<feature type="domain" description="CCHC-type" evidence="18">
    <location>
        <begin position="332"/>
        <end position="346"/>
    </location>
</feature>
<dbReference type="Gene3D" id="2.40.70.10">
    <property type="entry name" value="Acid Proteases"/>
    <property type="match status" value="1"/>
</dbReference>
<dbReference type="EMBL" id="JBBWWQ010000011">
    <property type="protein sequence ID" value="KAK8936204.1"/>
    <property type="molecule type" value="Genomic_DNA"/>
</dbReference>
<keyword evidence="11" id="KW-0229">DNA integration</keyword>
<evidence type="ECO:0000256" key="11">
    <source>
        <dbReference type="ARBA" id="ARBA00022908"/>
    </source>
</evidence>
<evidence type="ECO:0000256" key="6">
    <source>
        <dbReference type="ARBA" id="ARBA00022723"/>
    </source>
</evidence>
<keyword evidence="10" id="KW-0460">Magnesium</keyword>
<keyword evidence="6" id="KW-0479">Metal-binding</keyword>
<evidence type="ECO:0000256" key="1">
    <source>
        <dbReference type="ARBA" id="ARBA00012493"/>
    </source>
</evidence>
<dbReference type="PROSITE" id="PS50158">
    <property type="entry name" value="ZF_CCHC"/>
    <property type="match status" value="1"/>
</dbReference>
<dbReference type="Gene3D" id="1.10.340.70">
    <property type="match status" value="1"/>
</dbReference>
<evidence type="ECO:0000256" key="8">
    <source>
        <dbReference type="ARBA" id="ARBA00022759"/>
    </source>
</evidence>
<dbReference type="Pfam" id="PF17921">
    <property type="entry name" value="Integrase_H2C2"/>
    <property type="match status" value="1"/>
</dbReference>
<dbReference type="CDD" id="cd00303">
    <property type="entry name" value="retropepsin_like"/>
    <property type="match status" value="1"/>
</dbReference>
<feature type="domain" description="Reverse transcriptase" evidence="19">
    <location>
        <begin position="620"/>
        <end position="799"/>
    </location>
</feature>
<dbReference type="InterPro" id="IPR036397">
    <property type="entry name" value="RNaseH_sf"/>
</dbReference>
<dbReference type="GO" id="GO:0003677">
    <property type="term" value="F:DNA binding"/>
    <property type="evidence" value="ECO:0007669"/>
    <property type="project" value="UniProtKB-KW"/>
</dbReference>
<keyword evidence="2" id="KW-0645">Protease</keyword>
<dbReference type="Gene3D" id="3.30.70.270">
    <property type="match status" value="2"/>
</dbReference>
<protein>
    <recommendedName>
        <fullName evidence="1">RNA-directed DNA polymerase</fullName>
        <ecNumber evidence="1">2.7.7.49</ecNumber>
    </recommendedName>
</protein>
<dbReference type="PROSITE" id="PS50994">
    <property type="entry name" value="INTEGRASE"/>
    <property type="match status" value="1"/>
</dbReference>